<protein>
    <submittedName>
        <fullName evidence="2">Uncharacterized protein</fullName>
    </submittedName>
</protein>
<dbReference type="EMBL" id="QGKX02000088">
    <property type="protein sequence ID" value="KAF3583824.1"/>
    <property type="molecule type" value="Genomic_DNA"/>
</dbReference>
<evidence type="ECO:0000256" key="1">
    <source>
        <dbReference type="SAM" id="MobiDB-lite"/>
    </source>
</evidence>
<sequence length="242" mass="27099">MKGNLENTDTGTSEHEGSHDQTPLSVLGCVDHHSCIQLALSSHKNHASVERARLIYKMFHGVRVNVVRDDLLPSYESCSTSKGKMKEGYKVVDIPCIIYRLLQSQHQLKRKPKEKRVPTIQYKKDALLGKEYITNKKEKTRSCKRSCRRSSKKAKKKGNSAPQRSLRAPGKFQIIHLGTVTAPREPIDAKEAQIALEEATNAIQQIGVVMQTLTTVVTQISRMMNPEGDGVENPQHFAEDGN</sequence>
<comment type="caution">
    <text evidence="2">The sequence shown here is derived from an EMBL/GenBank/DDBJ whole genome shotgun (WGS) entry which is preliminary data.</text>
</comment>
<feature type="region of interest" description="Disordered" evidence="1">
    <location>
        <begin position="137"/>
        <end position="168"/>
    </location>
</feature>
<evidence type="ECO:0000313" key="2">
    <source>
        <dbReference type="EMBL" id="KAF3583824.1"/>
    </source>
</evidence>
<proteinExistence type="predicted"/>
<organism evidence="2 3">
    <name type="scientific">Brassica cretica</name>
    <name type="common">Mustard</name>
    <dbReference type="NCBI Taxonomy" id="69181"/>
    <lineage>
        <taxon>Eukaryota</taxon>
        <taxon>Viridiplantae</taxon>
        <taxon>Streptophyta</taxon>
        <taxon>Embryophyta</taxon>
        <taxon>Tracheophyta</taxon>
        <taxon>Spermatophyta</taxon>
        <taxon>Magnoliopsida</taxon>
        <taxon>eudicotyledons</taxon>
        <taxon>Gunneridae</taxon>
        <taxon>Pentapetalae</taxon>
        <taxon>rosids</taxon>
        <taxon>malvids</taxon>
        <taxon>Brassicales</taxon>
        <taxon>Brassicaceae</taxon>
        <taxon>Brassiceae</taxon>
        <taxon>Brassica</taxon>
    </lineage>
</organism>
<evidence type="ECO:0000313" key="3">
    <source>
        <dbReference type="Proteomes" id="UP000712600"/>
    </source>
</evidence>
<dbReference type="AlphaFoldDB" id="A0A8S9RVU5"/>
<accession>A0A8S9RVU5</accession>
<dbReference type="Proteomes" id="UP000712600">
    <property type="component" value="Unassembled WGS sequence"/>
</dbReference>
<feature type="region of interest" description="Disordered" evidence="1">
    <location>
        <begin position="1"/>
        <end position="23"/>
    </location>
</feature>
<reference evidence="2" key="1">
    <citation type="submission" date="2019-12" db="EMBL/GenBank/DDBJ databases">
        <title>Genome sequencing and annotation of Brassica cretica.</title>
        <authorList>
            <person name="Studholme D.J."/>
            <person name="Sarris P."/>
        </authorList>
    </citation>
    <scope>NUCLEOTIDE SEQUENCE</scope>
    <source>
        <strain evidence="2">PFS-109/04</strain>
        <tissue evidence="2">Leaf</tissue>
    </source>
</reference>
<name>A0A8S9RVU5_BRACR</name>
<feature type="compositionally biased region" description="Basic residues" evidence="1">
    <location>
        <begin position="142"/>
        <end position="158"/>
    </location>
</feature>
<gene>
    <name evidence="2" type="ORF">F2Q69_00030079</name>
</gene>
<feature type="compositionally biased region" description="Polar residues" evidence="1">
    <location>
        <begin position="1"/>
        <end position="11"/>
    </location>
</feature>